<accession>A0A7G9GDZ7</accession>
<dbReference type="InterPro" id="IPR027417">
    <property type="entry name" value="P-loop_NTPase"/>
</dbReference>
<proteinExistence type="predicted"/>
<dbReference type="KEGG" id="whj:H9Q79_01670"/>
<keyword evidence="2" id="KW-1185">Reference proteome</keyword>
<dbReference type="EMBL" id="CP060635">
    <property type="protein sequence ID" value="QNM09029.1"/>
    <property type="molecule type" value="Genomic_DNA"/>
</dbReference>
<name>A0A7G9GDZ7_9FIRM</name>
<dbReference type="GO" id="GO:0016301">
    <property type="term" value="F:kinase activity"/>
    <property type="evidence" value="ECO:0007669"/>
    <property type="project" value="UniProtKB-KW"/>
</dbReference>
<protein>
    <submittedName>
        <fullName evidence="1">Cytidylate kinase-like family protein</fullName>
    </submittedName>
</protein>
<dbReference type="RefSeq" id="WP_249329076.1">
    <property type="nucleotide sequence ID" value="NZ_CP060635.1"/>
</dbReference>
<evidence type="ECO:0000313" key="2">
    <source>
        <dbReference type="Proteomes" id="UP000515860"/>
    </source>
</evidence>
<keyword evidence="1" id="KW-0808">Transferase</keyword>
<keyword evidence="1" id="KW-0418">Kinase</keyword>
<sequence>MVITIGREYGSGGHETGRLLAKRLNLEFYDKVRLIEKTKELHCEEEMYSFLNEMPADSLLYSIAMEDTGHKPGSYPFRFLRKLAEQESFVLVGRCGNVALRECPDATSVFLYGRTEARIKRLELTQGMSEHAAQKAIRKTDMDRRRFHEYYGGEEWGLARNYQLCIDSTILGPEATAGLICDYLERAGR</sequence>
<dbReference type="AlphaFoldDB" id="A0A7G9GDZ7"/>
<reference evidence="1 2" key="1">
    <citation type="submission" date="2020-08" db="EMBL/GenBank/DDBJ databases">
        <authorList>
            <person name="Liu C."/>
            <person name="Sun Q."/>
        </authorList>
    </citation>
    <scope>NUCLEOTIDE SEQUENCE [LARGE SCALE GENOMIC DNA]</scope>
    <source>
        <strain evidence="1 2">NSJ-29</strain>
    </source>
</reference>
<evidence type="ECO:0000313" key="1">
    <source>
        <dbReference type="EMBL" id="QNM09029.1"/>
    </source>
</evidence>
<dbReference type="Proteomes" id="UP000515860">
    <property type="component" value="Chromosome"/>
</dbReference>
<dbReference type="Gene3D" id="3.40.50.300">
    <property type="entry name" value="P-loop containing nucleotide triphosphate hydrolases"/>
    <property type="match status" value="1"/>
</dbReference>
<gene>
    <name evidence="1" type="ORF">H9Q79_01670</name>
</gene>
<dbReference type="Pfam" id="PF13189">
    <property type="entry name" value="Cytidylate_kin2"/>
    <property type="match status" value="1"/>
</dbReference>
<organism evidence="1 2">
    <name type="scientific">Wansuia hejianensis</name>
    <dbReference type="NCBI Taxonomy" id="2763667"/>
    <lineage>
        <taxon>Bacteria</taxon>
        <taxon>Bacillati</taxon>
        <taxon>Bacillota</taxon>
        <taxon>Clostridia</taxon>
        <taxon>Lachnospirales</taxon>
        <taxon>Lachnospiraceae</taxon>
        <taxon>Wansuia</taxon>
    </lineage>
</organism>